<keyword evidence="3" id="KW-1185">Reference proteome</keyword>
<dbReference type="EMBL" id="JBBWWR010000010">
    <property type="protein sequence ID" value="KAK8960937.1"/>
    <property type="molecule type" value="Genomic_DNA"/>
</dbReference>
<gene>
    <name evidence="2" type="ORF">KSP40_PGU016866</name>
</gene>
<sequence>MQYKKKYIKTPPCFGRRQPGKQENDQKNSSPIISEEASALVVPLLETLANCSNFARHTRRQDRRQKLRSVSFSGPQPALGCRRLRLSIPASACSSCVRCVVDLNDLFWHPPCSGMPLFGACREALLLFSPCPTGFGRERSSFRP</sequence>
<dbReference type="Proteomes" id="UP001412067">
    <property type="component" value="Unassembled WGS sequence"/>
</dbReference>
<evidence type="ECO:0000256" key="1">
    <source>
        <dbReference type="SAM" id="MobiDB-lite"/>
    </source>
</evidence>
<evidence type="ECO:0000313" key="3">
    <source>
        <dbReference type="Proteomes" id="UP001412067"/>
    </source>
</evidence>
<reference evidence="2 3" key="1">
    <citation type="journal article" date="2022" name="Nat. Plants">
        <title>Genomes of leafy and leafless Platanthera orchids illuminate the evolution of mycoheterotrophy.</title>
        <authorList>
            <person name="Li M.H."/>
            <person name="Liu K.W."/>
            <person name="Li Z."/>
            <person name="Lu H.C."/>
            <person name="Ye Q.L."/>
            <person name="Zhang D."/>
            <person name="Wang J.Y."/>
            <person name="Li Y.F."/>
            <person name="Zhong Z.M."/>
            <person name="Liu X."/>
            <person name="Yu X."/>
            <person name="Liu D.K."/>
            <person name="Tu X.D."/>
            <person name="Liu B."/>
            <person name="Hao Y."/>
            <person name="Liao X.Y."/>
            <person name="Jiang Y.T."/>
            <person name="Sun W.H."/>
            <person name="Chen J."/>
            <person name="Chen Y.Q."/>
            <person name="Ai Y."/>
            <person name="Zhai J.W."/>
            <person name="Wu S.S."/>
            <person name="Zhou Z."/>
            <person name="Hsiao Y.Y."/>
            <person name="Wu W.L."/>
            <person name="Chen Y.Y."/>
            <person name="Lin Y.F."/>
            <person name="Hsu J.L."/>
            <person name="Li C.Y."/>
            <person name="Wang Z.W."/>
            <person name="Zhao X."/>
            <person name="Zhong W.Y."/>
            <person name="Ma X.K."/>
            <person name="Ma L."/>
            <person name="Huang J."/>
            <person name="Chen G.Z."/>
            <person name="Huang M.Z."/>
            <person name="Huang L."/>
            <person name="Peng D.H."/>
            <person name="Luo Y.B."/>
            <person name="Zou S.Q."/>
            <person name="Chen S.P."/>
            <person name="Lan S."/>
            <person name="Tsai W.C."/>
            <person name="Van de Peer Y."/>
            <person name="Liu Z.J."/>
        </authorList>
    </citation>
    <scope>NUCLEOTIDE SEQUENCE [LARGE SCALE GENOMIC DNA]</scope>
    <source>
        <strain evidence="2">Lor288</strain>
    </source>
</reference>
<proteinExistence type="predicted"/>
<name>A0ABR2MAP6_9ASPA</name>
<organism evidence="2 3">
    <name type="scientific">Platanthera guangdongensis</name>
    <dbReference type="NCBI Taxonomy" id="2320717"/>
    <lineage>
        <taxon>Eukaryota</taxon>
        <taxon>Viridiplantae</taxon>
        <taxon>Streptophyta</taxon>
        <taxon>Embryophyta</taxon>
        <taxon>Tracheophyta</taxon>
        <taxon>Spermatophyta</taxon>
        <taxon>Magnoliopsida</taxon>
        <taxon>Liliopsida</taxon>
        <taxon>Asparagales</taxon>
        <taxon>Orchidaceae</taxon>
        <taxon>Orchidoideae</taxon>
        <taxon>Orchideae</taxon>
        <taxon>Orchidinae</taxon>
        <taxon>Platanthera</taxon>
    </lineage>
</organism>
<evidence type="ECO:0000313" key="2">
    <source>
        <dbReference type="EMBL" id="KAK8960937.1"/>
    </source>
</evidence>
<feature type="region of interest" description="Disordered" evidence="1">
    <location>
        <begin position="1"/>
        <end position="30"/>
    </location>
</feature>
<protein>
    <submittedName>
        <fullName evidence="2">Uncharacterized protein</fullName>
    </submittedName>
</protein>
<comment type="caution">
    <text evidence="2">The sequence shown here is derived from an EMBL/GenBank/DDBJ whole genome shotgun (WGS) entry which is preliminary data.</text>
</comment>
<accession>A0ABR2MAP6</accession>